<proteinExistence type="predicted"/>
<evidence type="ECO:0000313" key="4">
    <source>
        <dbReference type="EMBL" id="GFR61946.1"/>
    </source>
</evidence>
<evidence type="ECO:0000256" key="2">
    <source>
        <dbReference type="SAM" id="Coils"/>
    </source>
</evidence>
<feature type="region of interest" description="Disordered" evidence="3">
    <location>
        <begin position="1159"/>
        <end position="1191"/>
    </location>
</feature>
<organism evidence="4 5">
    <name type="scientific">Elysia marginata</name>
    <dbReference type="NCBI Taxonomy" id="1093978"/>
    <lineage>
        <taxon>Eukaryota</taxon>
        <taxon>Metazoa</taxon>
        <taxon>Spiralia</taxon>
        <taxon>Lophotrochozoa</taxon>
        <taxon>Mollusca</taxon>
        <taxon>Gastropoda</taxon>
        <taxon>Heterobranchia</taxon>
        <taxon>Euthyneura</taxon>
        <taxon>Panpulmonata</taxon>
        <taxon>Sacoglossa</taxon>
        <taxon>Placobranchoidea</taxon>
        <taxon>Plakobranchidae</taxon>
        <taxon>Elysia</taxon>
    </lineage>
</organism>
<evidence type="ECO:0000313" key="5">
    <source>
        <dbReference type="Proteomes" id="UP000762676"/>
    </source>
</evidence>
<evidence type="ECO:0000256" key="1">
    <source>
        <dbReference type="ARBA" id="ARBA00022722"/>
    </source>
</evidence>
<dbReference type="InterPro" id="IPR022894">
    <property type="entry name" value="Oligoribonuclease"/>
</dbReference>
<keyword evidence="5" id="KW-1185">Reference proteome</keyword>
<feature type="coiled-coil region" evidence="2">
    <location>
        <begin position="462"/>
        <end position="489"/>
    </location>
</feature>
<dbReference type="GO" id="GO:0000175">
    <property type="term" value="F:3'-5'-RNA exonuclease activity"/>
    <property type="evidence" value="ECO:0007669"/>
    <property type="project" value="InterPro"/>
</dbReference>
<feature type="region of interest" description="Disordered" evidence="3">
    <location>
        <begin position="31"/>
        <end position="52"/>
    </location>
</feature>
<dbReference type="Proteomes" id="UP000762676">
    <property type="component" value="Unassembled WGS sequence"/>
</dbReference>
<feature type="compositionally biased region" description="Polar residues" evidence="3">
    <location>
        <begin position="1159"/>
        <end position="1172"/>
    </location>
</feature>
<keyword evidence="2" id="KW-0175">Coiled coil</keyword>
<keyword evidence="1" id="KW-0540">Nuclease</keyword>
<evidence type="ECO:0008006" key="6">
    <source>
        <dbReference type="Google" id="ProtNLM"/>
    </source>
</evidence>
<feature type="compositionally biased region" description="Acidic residues" evidence="3">
    <location>
        <begin position="1174"/>
        <end position="1187"/>
    </location>
</feature>
<sequence length="1293" mass="145742">MAAQKMSTPVPNEVLDEVWLMMHMAAEMGCSKSSKTGDLPARTVSDSGKPSSRYGAKKFIFEAEVEPEYLHDVVETDSPGHEGEKEKVIIAAAEKLMQIGDALQDSKEKSEIDQLCTDLANHINEVMAPNIQERLVLLDDNQMECLRATLLATGKGRRPSLPPLVVNNKLLYQLHLLREEAKAPAAQVQIWFQKLFPGSAFPADRFCRHMDRVAENFSSLKPGEEPAFLLTRVDFDFLSAALDVHNVTRLLDKTSFKACTLTNELVLDLQHHFKKEMLQYNYFHEILSALSSSPLSLSPLDLWKKATKLEVERRKLIKNKRQNPEKLAVFLRTPFMTALQNAYDCHPPSCSNSSAAEPPTSARPNSTDSRPPRPDVVRVYMQKAEDAQQRSQKLEEQMNVLINLSKTKSSEISELQSTCAVLQSQVTSLTKKTHEMEEQLKDVRTSRLYKCKWRLQQKAKRLDVVLGDNEKLKEKVLGLEQQKVTVQKKVHLLKKARDKCKKDKDVIDSEFLRELKKENDFVPALKLGNRFTDEVRRTVVALLSQCNVSATQCSKVIQTVALELFNVKWGLNELPSPQTLLTIADEAYVLAKLATVDQLKASNNFTLHLDGTSRHQRKYVGHQITLDNGKVLSLGFVDVPCEDAATLLDVTVAVLTELGDIYDPENRDKVFQEILGKMHSTMTDRASAMKKFASSLESIKKEKLGEESELHFLHCNAHFLLGLSSSSESALKEVEKEIGRKLGRDLCVKFKKFSSAGESSVARYIRTACAILGPRGNQKSGCRVEWLAFCQEQDVPVCSRLPSYKSNRFNCYFEAAARLIQLHETILSFLNGSYLSHSNLLIDSVREDNKDCLLMALVAVVAFFFLHFTCPYWQLMQSKTPFSKLHSFVQELQRDLVAIQEEPSLILNETYCSSLWTHYPSHPGLKASLTAFISSLQCDTHGPMKSATTAIAQACQDVLKRQLVDFLAGGKFDFTCTESPIYLNCPITNVVGENAFGDFDFLTQKHRRASLFHVSSLQTAKQNRVSQWLQTTEDPKAAMAHARKTAAHFRESHRKREKEVMLAVRRKMLKNAADEEQRLANLAETKRKIIQAVLDHGGPCTTAADVAALTKRLQKGQLTEALKQEIRYQKVVLGVPGLLKLTKPVAELTQQLQDHFSGISSNGHTVTPTVAESQDAESENDENDAPDLDSPASFKFERPSQWVTVYYDNTFYVGQVISVLQSTQAEVKFLEQTKVRKDYFCWPRADDIALVDAEFIFAWDFDVLPVSSDCRIWQVANVDDLTAAYERIRIGYL</sequence>
<evidence type="ECO:0000256" key="3">
    <source>
        <dbReference type="SAM" id="MobiDB-lite"/>
    </source>
</evidence>
<feature type="coiled-coil region" evidence="2">
    <location>
        <begin position="377"/>
        <end position="432"/>
    </location>
</feature>
<reference evidence="4 5" key="1">
    <citation type="journal article" date="2021" name="Elife">
        <title>Chloroplast acquisition without the gene transfer in kleptoplastic sea slugs, Plakobranchus ocellatus.</title>
        <authorList>
            <person name="Maeda T."/>
            <person name="Takahashi S."/>
            <person name="Yoshida T."/>
            <person name="Shimamura S."/>
            <person name="Takaki Y."/>
            <person name="Nagai Y."/>
            <person name="Toyoda A."/>
            <person name="Suzuki Y."/>
            <person name="Arimoto A."/>
            <person name="Ishii H."/>
            <person name="Satoh N."/>
            <person name="Nishiyama T."/>
            <person name="Hasebe M."/>
            <person name="Maruyama T."/>
            <person name="Minagawa J."/>
            <person name="Obokata J."/>
            <person name="Shigenobu S."/>
        </authorList>
    </citation>
    <scope>NUCLEOTIDE SEQUENCE [LARGE SCALE GENOMIC DNA]</scope>
</reference>
<protein>
    <recommendedName>
        <fullName evidence="6">Tudor domain-containing protein</fullName>
    </recommendedName>
</protein>
<keyword evidence="1" id="KW-0378">Hydrolase</keyword>
<dbReference type="PANTHER" id="PTHR11046">
    <property type="entry name" value="OLIGORIBONUCLEASE, MITOCHONDRIAL"/>
    <property type="match status" value="1"/>
</dbReference>
<comment type="caution">
    <text evidence="4">The sequence shown here is derived from an EMBL/GenBank/DDBJ whole genome shotgun (WGS) entry which is preliminary data.</text>
</comment>
<accession>A0AAV4EN48</accession>
<gene>
    <name evidence="4" type="ORF">ElyMa_000117500</name>
</gene>
<dbReference type="PANTHER" id="PTHR11046:SF29">
    <property type="match status" value="1"/>
</dbReference>
<feature type="region of interest" description="Disordered" evidence="3">
    <location>
        <begin position="347"/>
        <end position="374"/>
    </location>
</feature>
<dbReference type="EMBL" id="BMAT01000221">
    <property type="protein sequence ID" value="GFR61946.1"/>
    <property type="molecule type" value="Genomic_DNA"/>
</dbReference>
<feature type="coiled-coil region" evidence="2">
    <location>
        <begin position="1065"/>
        <end position="1092"/>
    </location>
</feature>
<name>A0AAV4EN48_9GAST</name>